<accession>A0A556QKZ7</accession>
<dbReference type="Gene3D" id="2.130.10.10">
    <property type="entry name" value="YVTN repeat-like/Quinoprotein amine dehydrogenase"/>
    <property type="match status" value="2"/>
</dbReference>
<dbReference type="AlphaFoldDB" id="A0A556QKZ7"/>
<feature type="chain" id="PRO_5022159577" description="Sortilin N-terminal domain-containing protein" evidence="1">
    <location>
        <begin position="27"/>
        <end position="727"/>
    </location>
</feature>
<organism evidence="2 3">
    <name type="scientific">Rariglobus hedericola</name>
    <dbReference type="NCBI Taxonomy" id="2597822"/>
    <lineage>
        <taxon>Bacteria</taxon>
        <taxon>Pseudomonadati</taxon>
        <taxon>Verrucomicrobiota</taxon>
        <taxon>Opitutia</taxon>
        <taxon>Opitutales</taxon>
        <taxon>Opitutaceae</taxon>
        <taxon>Rariglobus</taxon>
    </lineage>
</organism>
<comment type="caution">
    <text evidence="2">The sequence shown here is derived from an EMBL/GenBank/DDBJ whole genome shotgun (WGS) entry which is preliminary data.</text>
</comment>
<dbReference type="PANTHER" id="PTHR43739">
    <property type="entry name" value="XYLOGLUCANASE (EUROFUNG)"/>
    <property type="match status" value="1"/>
</dbReference>
<name>A0A556QKZ7_9BACT</name>
<feature type="signal peptide" evidence="1">
    <location>
        <begin position="1"/>
        <end position="26"/>
    </location>
</feature>
<evidence type="ECO:0000313" key="3">
    <source>
        <dbReference type="Proteomes" id="UP000315648"/>
    </source>
</evidence>
<evidence type="ECO:0000256" key="1">
    <source>
        <dbReference type="SAM" id="SignalP"/>
    </source>
</evidence>
<dbReference type="OrthoDB" id="184130at2"/>
<proteinExistence type="predicted"/>
<dbReference type="CDD" id="cd15482">
    <property type="entry name" value="Sialidase_non-viral"/>
    <property type="match status" value="2"/>
</dbReference>
<sequence length="727" mass="78883">MLHRFIPPLLSVCIPLAGVSIQSAHAYTTESYAWGQVPIGGTGNITNLVIHPKVKDVIYLGADVGGVDRWDEKNKRWIPTMNYHGAQQGIDALAVDPSDTTGNIVYAGVGSSDGKLTGKIMKSVDRGETWTASETSFFNCSNGAQGWNNRLAVDPANGQVVYFAARNGLWRSTDGGVNWTKLPGAPQGDQSKLGKGQGAAGTVLVILDRSSGIVGNPKRTKRAYLSPLGSPLYKTEDGGETWAEMPGAPANVSNADVDPDGVLYCASRLGGLTKYTGGTAGTWSTITPAELANGPRGFTTVQVDPFNKRNILAMENYRPCYSTDGGETWAYIAKHGVNQSTHATPDWYNASNQSQFGWGGKHLRFDPFRQGVVWESDAFMTWKTDNIYAKVVHWESYTSGHEETVGTAALITPPSGPTLLYSGAADVYGFRHTSLTDWPTQLPLKRYETHIQIDGADFQESDPNFAAFVGPTGWNGPGSGGYTTDGGATFVTFPNVERLPKNQGGRIAVSATSRNLVWATGYSEHKIYYSHDLGATWTLSAGLPDDAPAHLGFSIFYFMSPLCSDRVNGKTFYFYHHKAGSFYRSTDSGATFTEVATNLPKNINANLVADFTKEGELWLSFKGIGLWHSTDGGSTWKRLSNIQSAGIVAIGKGPNATTPSLYLAGKVDNDKAEHIFRSDNRGASWIKIDIRRPYPNGWVYMTGDRRTHGTVFLESSTGIYYGKKSPR</sequence>
<keyword evidence="3" id="KW-1185">Reference proteome</keyword>
<dbReference type="InterPro" id="IPR052025">
    <property type="entry name" value="Xyloglucanase_GH74"/>
</dbReference>
<dbReference type="SUPFAM" id="SSF110296">
    <property type="entry name" value="Oligoxyloglucan reducing end-specific cellobiohydrolase"/>
    <property type="match status" value="2"/>
</dbReference>
<evidence type="ECO:0008006" key="4">
    <source>
        <dbReference type="Google" id="ProtNLM"/>
    </source>
</evidence>
<reference evidence="2 3" key="1">
    <citation type="submission" date="2019-07" db="EMBL/GenBank/DDBJ databases">
        <title>Description of 53C-WASEF.</title>
        <authorList>
            <person name="Pitt A."/>
            <person name="Hahn M.W."/>
        </authorList>
    </citation>
    <scope>NUCLEOTIDE SEQUENCE [LARGE SCALE GENOMIC DNA]</scope>
    <source>
        <strain evidence="2 3">53C-WASEF</strain>
    </source>
</reference>
<dbReference type="RefSeq" id="WP_144353722.1">
    <property type="nucleotide sequence ID" value="NZ_CBCRVV010000013.1"/>
</dbReference>
<gene>
    <name evidence="2" type="ORF">FPL22_14590</name>
</gene>
<protein>
    <recommendedName>
        <fullName evidence="4">Sortilin N-terminal domain-containing protein</fullName>
    </recommendedName>
</protein>
<dbReference type="EMBL" id="VMBG01000002">
    <property type="protein sequence ID" value="TSJ77319.1"/>
    <property type="molecule type" value="Genomic_DNA"/>
</dbReference>
<dbReference type="PANTHER" id="PTHR43739:SF5">
    <property type="entry name" value="EXO-ALPHA-SIALIDASE"/>
    <property type="match status" value="1"/>
</dbReference>
<dbReference type="InterPro" id="IPR015943">
    <property type="entry name" value="WD40/YVTN_repeat-like_dom_sf"/>
</dbReference>
<keyword evidence="1" id="KW-0732">Signal</keyword>
<evidence type="ECO:0000313" key="2">
    <source>
        <dbReference type="EMBL" id="TSJ77319.1"/>
    </source>
</evidence>
<dbReference type="GO" id="GO:0010411">
    <property type="term" value="P:xyloglucan metabolic process"/>
    <property type="evidence" value="ECO:0007669"/>
    <property type="project" value="TreeGrafter"/>
</dbReference>
<dbReference type="Proteomes" id="UP000315648">
    <property type="component" value="Unassembled WGS sequence"/>
</dbReference>